<feature type="region of interest" description="Disordered" evidence="1">
    <location>
        <begin position="43"/>
        <end position="65"/>
    </location>
</feature>
<dbReference type="RefSeq" id="WP_094362441.1">
    <property type="nucleotide sequence ID" value="NZ_NMVQ01000001.1"/>
</dbReference>
<gene>
    <name evidence="2" type="ORF">CGZ93_01930</name>
</gene>
<comment type="caution">
    <text evidence="2">The sequence shown here is derived from an EMBL/GenBank/DDBJ whole genome shotgun (WGS) entry which is preliminary data.</text>
</comment>
<accession>A0A255HDU3</accession>
<protein>
    <submittedName>
        <fullName evidence="2">Uncharacterized protein</fullName>
    </submittedName>
</protein>
<evidence type="ECO:0000313" key="3">
    <source>
        <dbReference type="Proteomes" id="UP000216311"/>
    </source>
</evidence>
<organism evidence="2 3">
    <name type="scientific">Enemella dayhoffiae</name>
    <dbReference type="NCBI Taxonomy" id="2016507"/>
    <lineage>
        <taxon>Bacteria</taxon>
        <taxon>Bacillati</taxon>
        <taxon>Actinomycetota</taxon>
        <taxon>Actinomycetes</taxon>
        <taxon>Propionibacteriales</taxon>
        <taxon>Propionibacteriaceae</taxon>
        <taxon>Enemella</taxon>
    </lineage>
</organism>
<dbReference type="EMBL" id="NMVQ01000001">
    <property type="protein sequence ID" value="OYO25233.1"/>
    <property type="molecule type" value="Genomic_DNA"/>
</dbReference>
<reference evidence="2 3" key="1">
    <citation type="submission" date="2017-07" db="EMBL/GenBank/DDBJ databases">
        <title>Draft whole genome sequences of clinical Proprionibacteriaceae strains.</title>
        <authorList>
            <person name="Bernier A.-M."/>
            <person name="Bernard K."/>
            <person name="Domingo M.-C."/>
        </authorList>
    </citation>
    <scope>NUCLEOTIDE SEQUENCE [LARGE SCALE GENOMIC DNA]</scope>
    <source>
        <strain evidence="2 3">NML 130396</strain>
    </source>
</reference>
<dbReference type="Proteomes" id="UP000216311">
    <property type="component" value="Unassembled WGS sequence"/>
</dbReference>
<keyword evidence="3" id="KW-1185">Reference proteome</keyword>
<sequence length="65" mass="7352">MSNSDYYHLIVQGQQHRELVERAAEERLARQIAGPGWLSRLKNLVGGHGERPPARRPANRPVGVR</sequence>
<dbReference type="AlphaFoldDB" id="A0A255HDU3"/>
<evidence type="ECO:0000256" key="1">
    <source>
        <dbReference type="SAM" id="MobiDB-lite"/>
    </source>
</evidence>
<name>A0A255HDU3_9ACTN</name>
<proteinExistence type="predicted"/>
<evidence type="ECO:0000313" key="2">
    <source>
        <dbReference type="EMBL" id="OYO25233.1"/>
    </source>
</evidence>